<dbReference type="GO" id="GO:0004312">
    <property type="term" value="F:fatty acid synthase activity"/>
    <property type="evidence" value="ECO:0007669"/>
    <property type="project" value="TreeGrafter"/>
</dbReference>
<dbReference type="SUPFAM" id="SSF53474">
    <property type="entry name" value="alpha/beta-Hydrolases"/>
    <property type="match status" value="1"/>
</dbReference>
<proteinExistence type="predicted"/>
<dbReference type="OrthoDB" id="329835at2759"/>
<dbReference type="InterPro" id="IPR029058">
    <property type="entry name" value="AB_hydrolase_fold"/>
</dbReference>
<dbReference type="SMART" id="SM00827">
    <property type="entry name" value="PKS_AT"/>
    <property type="match status" value="1"/>
</dbReference>
<dbReference type="InterPro" id="IPR016035">
    <property type="entry name" value="Acyl_Trfase/lysoPLipase"/>
</dbReference>
<dbReference type="InterPro" id="IPR032821">
    <property type="entry name" value="PKS_assoc"/>
</dbReference>
<evidence type="ECO:0000259" key="1">
    <source>
        <dbReference type="PROSITE" id="PS52004"/>
    </source>
</evidence>
<dbReference type="InterPro" id="IPR050091">
    <property type="entry name" value="PKS_NRPS_Biosynth_Enz"/>
</dbReference>
<dbReference type="InterPro" id="IPR016036">
    <property type="entry name" value="Malonyl_transacylase_ACP-bd"/>
</dbReference>
<reference evidence="2" key="1">
    <citation type="journal article" date="2021" name="Mol. Ecol. Resour.">
        <title>Apolygus lucorum genome provides insights into omnivorousness and mesophyll feeding.</title>
        <authorList>
            <person name="Liu Y."/>
            <person name="Liu H."/>
            <person name="Wang H."/>
            <person name="Huang T."/>
            <person name="Liu B."/>
            <person name="Yang B."/>
            <person name="Yin L."/>
            <person name="Li B."/>
            <person name="Zhang Y."/>
            <person name="Zhang S."/>
            <person name="Jiang F."/>
            <person name="Zhang X."/>
            <person name="Ren Y."/>
            <person name="Wang B."/>
            <person name="Wang S."/>
            <person name="Lu Y."/>
            <person name="Wu K."/>
            <person name="Fan W."/>
            <person name="Wang G."/>
        </authorList>
    </citation>
    <scope>NUCLEOTIDE SEQUENCE</scope>
    <source>
        <strain evidence="2">12Hb</strain>
    </source>
</reference>
<dbReference type="SUPFAM" id="SSF55048">
    <property type="entry name" value="Probable ACP-binding domain of malonyl-CoA ACP transacylase"/>
    <property type="match status" value="1"/>
</dbReference>
<dbReference type="CDD" id="cd00833">
    <property type="entry name" value="PKS"/>
    <property type="match status" value="1"/>
</dbReference>
<dbReference type="InterPro" id="IPR014030">
    <property type="entry name" value="Ketoacyl_synth_N"/>
</dbReference>
<dbReference type="SUPFAM" id="SSF52151">
    <property type="entry name" value="FabD/lysophospholipase-like"/>
    <property type="match status" value="1"/>
</dbReference>
<dbReference type="InterPro" id="IPR020841">
    <property type="entry name" value="PKS_Beta-ketoAc_synthase_dom"/>
</dbReference>
<dbReference type="InterPro" id="IPR001227">
    <property type="entry name" value="Ac_transferase_dom_sf"/>
</dbReference>
<evidence type="ECO:0000313" key="3">
    <source>
        <dbReference type="Proteomes" id="UP000466442"/>
    </source>
</evidence>
<dbReference type="InterPro" id="IPR016039">
    <property type="entry name" value="Thiolase-like"/>
</dbReference>
<dbReference type="PANTHER" id="PTHR43775:SF23">
    <property type="entry name" value="FATTY ACID SYNTHASE 3"/>
    <property type="match status" value="1"/>
</dbReference>
<dbReference type="GO" id="GO:0006633">
    <property type="term" value="P:fatty acid biosynthetic process"/>
    <property type="evidence" value="ECO:0007669"/>
    <property type="project" value="TreeGrafter"/>
</dbReference>
<dbReference type="Pfam" id="PF00109">
    <property type="entry name" value="ketoacyl-synt"/>
    <property type="match status" value="1"/>
</dbReference>
<dbReference type="Pfam" id="PF16197">
    <property type="entry name" value="KAsynt_C_assoc"/>
    <property type="match status" value="1"/>
</dbReference>
<protein>
    <recommendedName>
        <fullName evidence="1">Ketosynthase family 3 (KS3) domain-containing protein</fullName>
    </recommendedName>
</protein>
<sequence length="2202" mass="245471">MTSTIDIVLNFASPIPEMREHEVVISGIAGIFPECDDVDELWSKLISKDDGMITEDLRRWVPGELGVPAAVGKLREPDHFDMSFFGVSRRLCINMDPITKLCMEQSFRAVCDAGLNPAELSGTNTAVLMASVVSETEYDSVIRGRYMGHAMLGHSRTMQANRISYFMNLKGPSLMMDSSWCGGVQGLQYAWDLISQGHVTSALVGACSMIRRPEVSIHYQGMGKLSRDGKTRSFSADASGYARSEGCVVFLLQRKDHARRSYGSILSAISINLASRTNPFTEISEEEYRKVLLESYRRAKASPEDLAYLEACGVGSVESDSRELRAVSDALLKKRNRPLMVGSIKSNLGHCEGASSMVSAIKAVMVLDRGVIPPNLHYSSPNPKVPALASGKLKVVTEPTPVEGTLAASTDFGAAAQFSHLVLKRFDKVKKHRCQVGELPPDGLPRLVLMSDRTESNLIANRERLNEMAIDEELVCLMNHVYKDGIKGHMYRGYIVLNGQVHNQMQVDELQDVETRRPVWFMFSGMGSQWPAMGKSLMRLPVFANAVHKCHDILAPKGVSVLDILTKDDAGMFDTILHSFVGIAAVQIGLVDVLKALGVEPDGIVGHSVGELGCAYADGCFTAEQMILSAYARGRASVEAELIKGMMAAVGKGYHQMKNEIPESIEVACHNSSSSCTLSGPATDMEAYIKTLKDQGVFAKLVNVANIAYHSRYIKPAAPALLKYLKEVIPEPKPRSARWISSSIPEAKWNGDLAQTSSAEYHTNNLLGSVLFEEASAHIPDNAIVIEIAPHGLLQAIVRKSLPSATHIPLTSKFEEDNLMYLLGAVGKMYIQGIPVNVQQLYPPVEFPVSRETPAISPFIGWEHNEEFEILESEETTCRKFPGWKEVNILLTEEKYSNLENHKIKERIILSPSFYVDSILKVHHEMERTTVDSVMAIDSFDYRKDVEVVKSKANLFAQLHRGTGNFCFFHDETLAVKGVLSKMEKFPTAEEIKFPLHAKINSGEEIVSFMSSMGLQLSGHFAAIRNFSIDNHILRAVVAWTGSLTEFLNSAFLLVEFYMSKKEALLQRVTQAVKIIINFPVLSTKSEVVVEYDAISNFINSDSLQVLIPQTSTCTLSSSTAKNVDYSLETYQFIPFVNPDVSTLEDSMYICSQLVVENLGQPKEKSCTIRVVGIGENIPSFQALSELSHAMKSQHVLHFSSFTTEHEFYQRDMSFVHQEIIWIISESRPSLKLLQSLHSALAGFILMPTQKPNESYNDINIISEFVHGDESYQLASSLKKKEKNHVIVELDENYLSVLEKELVQAANNNWKVDQEKYFVILSGKLSSITSTVSIMEEADNLPHSNLLKFVFMDGEEPTILSNNPYDRKILRDVRQNIYMNGVWGTFRLLSTELKENESSSIKAEKKLMYPLSSVVEDTDISTVGLNLTDVTATLLDDDLGVFDYVNSKVMGIAEYDAGLKALKPDKILKWNKPATWTDSEAASVPLLYSMATISLYCRKNALEMDKSILITRGTLPFSQAIITLLLHDQEVSVEELFVTAGGEDEKNELMILFPKLKRENIIDHGKNDVDIQLKHLTKGKGVSRIVCNFEDNERTVRAMNSVPFQYGTVILASQAPMDGRSKLGLLKFLYEALVVGVTADILMKSSDEEKIQIRNKVQSLIDDGAVKPLRTFSGVSPSALNVDVVETIRNSKSKVIVNVKDNSLQCAQPGKFICDKTKNCIIICGQRQLDLWLDLVRWLLKRDARKVTVFLTQTALPTVENLRLQSIMDQNYGAKINLVSMKHIASKTSMTRFFSDLESKEVDTIFFVGTDLRGTIQEIDSTLRSLKSKCRIVCLGHGGETVCQKRNEEGLDSLCVRCDSEALCSPDVLQYLEHLIIKSRQQPVVLLTEHVSSGCNLSNSSSADSFHLPETLPELIDLLRLTSETQPKFVEMTTQTMRLPHIKEIHPVFVFPGIKPNQTQAFCEQLYHPALEARIPEHVNNIEDMVSKLVEQMLARKIKLYTLVAVGWGCILALHIGARLEALGKITKLIFLDGTPEVTTRTASDLLRDETALIDKYLKLSSKAESEVRGKTSWPEKLKAATDLSGLPEDETRRAVRALNLFRNRLQAVVNSKPPANKIRTKCNLIKFGWDVMQTEKTGFLDYLTKDHILHMVGGETVEENMILAADEVNPLILFEYSDAANEDVLENRMNVNIFKNIMFDC</sequence>
<dbReference type="Gene3D" id="3.40.50.1820">
    <property type="entry name" value="alpha/beta hydrolase"/>
    <property type="match status" value="1"/>
</dbReference>
<keyword evidence="3" id="KW-1185">Reference proteome</keyword>
<dbReference type="Proteomes" id="UP000466442">
    <property type="component" value="Unassembled WGS sequence"/>
</dbReference>
<dbReference type="Gene3D" id="3.40.366.10">
    <property type="entry name" value="Malonyl-Coenzyme A Acyl Carrier Protein, domain 2"/>
    <property type="match status" value="1"/>
</dbReference>
<dbReference type="SMART" id="SM00825">
    <property type="entry name" value="PKS_KS"/>
    <property type="match status" value="1"/>
</dbReference>
<comment type="caution">
    <text evidence="2">The sequence shown here is derived from an EMBL/GenBank/DDBJ whole genome shotgun (WGS) entry which is preliminary data.</text>
</comment>
<dbReference type="SUPFAM" id="SSF53901">
    <property type="entry name" value="Thiolase-like"/>
    <property type="match status" value="1"/>
</dbReference>
<dbReference type="Gene3D" id="3.40.47.10">
    <property type="match status" value="1"/>
</dbReference>
<dbReference type="PROSITE" id="PS52004">
    <property type="entry name" value="KS3_2"/>
    <property type="match status" value="1"/>
</dbReference>
<dbReference type="EMBL" id="WIXP02000011">
    <property type="protein sequence ID" value="KAF6203220.1"/>
    <property type="molecule type" value="Genomic_DNA"/>
</dbReference>
<dbReference type="Pfam" id="PF00698">
    <property type="entry name" value="Acyl_transf_1"/>
    <property type="match status" value="1"/>
</dbReference>
<organism evidence="2 3">
    <name type="scientific">Apolygus lucorum</name>
    <name type="common">Small green plant bug</name>
    <name type="synonym">Lygocoris lucorum</name>
    <dbReference type="NCBI Taxonomy" id="248454"/>
    <lineage>
        <taxon>Eukaryota</taxon>
        <taxon>Metazoa</taxon>
        <taxon>Ecdysozoa</taxon>
        <taxon>Arthropoda</taxon>
        <taxon>Hexapoda</taxon>
        <taxon>Insecta</taxon>
        <taxon>Pterygota</taxon>
        <taxon>Neoptera</taxon>
        <taxon>Paraneoptera</taxon>
        <taxon>Hemiptera</taxon>
        <taxon>Heteroptera</taxon>
        <taxon>Panheteroptera</taxon>
        <taxon>Cimicomorpha</taxon>
        <taxon>Miridae</taxon>
        <taxon>Mirini</taxon>
        <taxon>Apolygus</taxon>
    </lineage>
</organism>
<evidence type="ECO:0000313" key="2">
    <source>
        <dbReference type="EMBL" id="KAF6203220.1"/>
    </source>
</evidence>
<feature type="domain" description="Ketosynthase family 3 (KS3)" evidence="1">
    <location>
        <begin position="20"/>
        <end position="425"/>
    </location>
</feature>
<dbReference type="InterPro" id="IPR014043">
    <property type="entry name" value="Acyl_transferase_dom"/>
</dbReference>
<gene>
    <name evidence="2" type="ORF">GE061_003638</name>
</gene>
<dbReference type="Pfam" id="PF02801">
    <property type="entry name" value="Ketoacyl-synt_C"/>
    <property type="match status" value="1"/>
</dbReference>
<name>A0A8S9X239_APOLU</name>
<dbReference type="InterPro" id="IPR014031">
    <property type="entry name" value="Ketoacyl_synth_C"/>
</dbReference>
<dbReference type="Gene3D" id="3.90.180.10">
    <property type="entry name" value="Medium-chain alcohol dehydrogenases, catalytic domain"/>
    <property type="match status" value="1"/>
</dbReference>
<accession>A0A8S9X239</accession>
<dbReference type="Gene3D" id="3.30.70.3290">
    <property type="match status" value="1"/>
</dbReference>
<dbReference type="PANTHER" id="PTHR43775">
    <property type="entry name" value="FATTY ACID SYNTHASE"/>
    <property type="match status" value="1"/>
</dbReference>